<dbReference type="RefSeq" id="WP_349805378.1">
    <property type="nucleotide sequence ID" value="NZ_JBEGDP010000026.1"/>
</dbReference>
<organism evidence="4 5">
    <name type="scientific">Nocardioides kribbensis</name>
    <dbReference type="NCBI Taxonomy" id="305517"/>
    <lineage>
        <taxon>Bacteria</taxon>
        <taxon>Bacillati</taxon>
        <taxon>Actinomycetota</taxon>
        <taxon>Actinomycetes</taxon>
        <taxon>Propionibacteriales</taxon>
        <taxon>Nocardioidaceae</taxon>
        <taxon>Nocardioides</taxon>
    </lineage>
</organism>
<keyword evidence="5" id="KW-1185">Reference proteome</keyword>
<dbReference type="Proteomes" id="UP001482520">
    <property type="component" value="Unassembled WGS sequence"/>
</dbReference>
<feature type="chain" id="PRO_5046082243" evidence="3">
    <location>
        <begin position="24"/>
        <end position="372"/>
    </location>
</feature>
<dbReference type="Gene3D" id="3.40.190.10">
    <property type="entry name" value="Periplasmic binding protein-like II"/>
    <property type="match status" value="2"/>
</dbReference>
<dbReference type="NCBIfam" id="TIGR01254">
    <property type="entry name" value="sfuA"/>
    <property type="match status" value="1"/>
</dbReference>
<gene>
    <name evidence="4" type="ORF">V6R90_17075</name>
</gene>
<evidence type="ECO:0000313" key="5">
    <source>
        <dbReference type="Proteomes" id="UP001482520"/>
    </source>
</evidence>
<name>A0ABV1P2K5_9ACTN</name>
<dbReference type="EMBL" id="JBEGDP010000026">
    <property type="protein sequence ID" value="MEQ7848994.1"/>
    <property type="molecule type" value="Genomic_DNA"/>
</dbReference>
<proteinExistence type="predicted"/>
<dbReference type="SUPFAM" id="SSF53850">
    <property type="entry name" value="Periplasmic binding protein-like II"/>
    <property type="match status" value="1"/>
</dbReference>
<keyword evidence="1 3" id="KW-0732">Signal</keyword>
<evidence type="ECO:0000256" key="3">
    <source>
        <dbReference type="SAM" id="SignalP"/>
    </source>
</evidence>
<dbReference type="PANTHER" id="PTHR30006:SF2">
    <property type="entry name" value="ABC TRANSPORTER SUBSTRATE-BINDING PROTEIN"/>
    <property type="match status" value="1"/>
</dbReference>
<dbReference type="InterPro" id="IPR005948">
    <property type="entry name" value="ThiB-like"/>
</dbReference>
<dbReference type="Pfam" id="PF13343">
    <property type="entry name" value="SBP_bac_6"/>
    <property type="match status" value="1"/>
</dbReference>
<feature type="signal peptide" evidence="3">
    <location>
        <begin position="1"/>
        <end position="23"/>
    </location>
</feature>
<evidence type="ECO:0000313" key="4">
    <source>
        <dbReference type="EMBL" id="MEQ7848994.1"/>
    </source>
</evidence>
<feature type="compositionally biased region" description="Gly residues" evidence="2">
    <location>
        <begin position="38"/>
        <end position="54"/>
    </location>
</feature>
<sequence length="372" mass="39088">MRRARALTVLTTAVVLGLTPACSLVGSGDDDPTAADTGGAGSSTGAGGTEGATGDGSEVVLVTHESFVLPQEVERAFEQQSGYNLVVRASGDAGSLTNKLVLTQDSPTGDVAFGVDNTFASRALEEGVFAPYAFDAPAGVSDYAVPGDDEQALTAVDNGNVCVNVDETWFAERDLEPPASLDDLTDPAYRDLLVVPGATTSSPGLAFLLATIAEYGEDWPDYWADLMDNGAKLVDGWSDAYQTDFTQGGGSGDRPVVVSYDSSPAFTLADDGTSTTRALLDTCFQQVEYVGVLAGAENVAGAEALVRFMTGPEVQAALPESMYVFPVVEGTELPADWAQHAERPTDPYEVDPAEIATERATWLQEWTDVVTR</sequence>
<comment type="caution">
    <text evidence="4">The sequence shown here is derived from an EMBL/GenBank/DDBJ whole genome shotgun (WGS) entry which is preliminary data.</text>
</comment>
<protein>
    <submittedName>
        <fullName evidence="4">Thiamine ABC transporter substrate-binding protein</fullName>
    </submittedName>
</protein>
<dbReference type="PANTHER" id="PTHR30006">
    <property type="entry name" value="THIAMINE-BINDING PERIPLASMIC PROTEIN-RELATED"/>
    <property type="match status" value="1"/>
</dbReference>
<reference evidence="4 5" key="1">
    <citation type="submission" date="2024-02" db="EMBL/GenBank/DDBJ databases">
        <title>Full genome sequence of Nocardioides kribbensis.</title>
        <authorList>
            <person name="Poletto B.L."/>
            <person name="Silva G."/>
            <person name="Galante D."/>
            <person name="Campos K.R."/>
            <person name="Santos M.B.N."/>
            <person name="Sacchi C.T."/>
        </authorList>
    </citation>
    <scope>NUCLEOTIDE SEQUENCE [LARGE SCALE GENOMIC DNA]</scope>
    <source>
        <strain evidence="4 5">O4R</strain>
    </source>
</reference>
<feature type="region of interest" description="Disordered" evidence="2">
    <location>
        <begin position="26"/>
        <end position="55"/>
    </location>
</feature>
<evidence type="ECO:0000256" key="2">
    <source>
        <dbReference type="SAM" id="MobiDB-lite"/>
    </source>
</evidence>
<evidence type="ECO:0000256" key="1">
    <source>
        <dbReference type="ARBA" id="ARBA00022729"/>
    </source>
</evidence>
<accession>A0ABV1P2K5</accession>